<dbReference type="STRING" id="314285.KT71_18122"/>
<keyword evidence="2" id="KW-0238">DNA-binding</keyword>
<evidence type="ECO:0000256" key="3">
    <source>
        <dbReference type="ARBA" id="ARBA00023163"/>
    </source>
</evidence>
<dbReference type="GO" id="GO:0003677">
    <property type="term" value="F:DNA binding"/>
    <property type="evidence" value="ECO:0007669"/>
    <property type="project" value="UniProtKB-KW"/>
</dbReference>
<dbReference type="SMART" id="SM00419">
    <property type="entry name" value="HTH_CRP"/>
    <property type="match status" value="1"/>
</dbReference>
<dbReference type="EMBL" id="AAOA02000001">
    <property type="protein sequence ID" value="EAQ95946.2"/>
    <property type="molecule type" value="Genomic_DNA"/>
</dbReference>
<dbReference type="Pfam" id="PF00027">
    <property type="entry name" value="cNMP_binding"/>
    <property type="match status" value="1"/>
</dbReference>
<keyword evidence="3" id="KW-0804">Transcription</keyword>
<dbReference type="PROSITE" id="PS51063">
    <property type="entry name" value="HTH_CRP_2"/>
    <property type="match status" value="1"/>
</dbReference>
<dbReference type="PROSITE" id="PS50042">
    <property type="entry name" value="CNMP_BINDING_3"/>
    <property type="match status" value="1"/>
</dbReference>
<dbReference type="GO" id="GO:0003700">
    <property type="term" value="F:DNA-binding transcription factor activity"/>
    <property type="evidence" value="ECO:0007669"/>
    <property type="project" value="TreeGrafter"/>
</dbReference>
<dbReference type="SUPFAM" id="SSF46785">
    <property type="entry name" value="Winged helix' DNA-binding domain"/>
    <property type="match status" value="1"/>
</dbReference>
<gene>
    <name evidence="6" type="ORF">KT71_18122</name>
</gene>
<feature type="domain" description="HTH crp-type" evidence="5">
    <location>
        <begin position="147"/>
        <end position="217"/>
    </location>
</feature>
<dbReference type="HOGENOM" id="CLU_075053_3_5_6"/>
<dbReference type="InterPro" id="IPR014710">
    <property type="entry name" value="RmlC-like_jellyroll"/>
</dbReference>
<accession>A4ADE8</accession>
<dbReference type="Proteomes" id="UP000019205">
    <property type="component" value="Chromosome"/>
</dbReference>
<dbReference type="PRINTS" id="PR00103">
    <property type="entry name" value="CAMPKINASE"/>
</dbReference>
<feature type="domain" description="Cyclic nucleotide-binding" evidence="4">
    <location>
        <begin position="13"/>
        <end position="133"/>
    </location>
</feature>
<dbReference type="eggNOG" id="COG0664">
    <property type="taxonomic scope" value="Bacteria"/>
</dbReference>
<dbReference type="PANTHER" id="PTHR24567">
    <property type="entry name" value="CRP FAMILY TRANSCRIPTIONAL REGULATORY PROTEIN"/>
    <property type="match status" value="1"/>
</dbReference>
<evidence type="ECO:0000313" key="6">
    <source>
        <dbReference type="EMBL" id="EAQ95946.2"/>
    </source>
</evidence>
<evidence type="ECO:0000313" key="7">
    <source>
        <dbReference type="Proteomes" id="UP000019205"/>
    </source>
</evidence>
<evidence type="ECO:0000256" key="2">
    <source>
        <dbReference type="ARBA" id="ARBA00023125"/>
    </source>
</evidence>
<comment type="caution">
    <text evidence="6">The sequence shown here is derived from an EMBL/GenBank/DDBJ whole genome shotgun (WGS) entry which is preliminary data.</text>
</comment>
<dbReference type="CDD" id="cd00038">
    <property type="entry name" value="CAP_ED"/>
    <property type="match status" value="1"/>
</dbReference>
<keyword evidence="1" id="KW-0805">Transcription regulation</keyword>
<dbReference type="Gene3D" id="2.60.120.10">
    <property type="entry name" value="Jelly Rolls"/>
    <property type="match status" value="1"/>
</dbReference>
<dbReference type="AlphaFoldDB" id="A4ADE8"/>
<dbReference type="InterPro" id="IPR018488">
    <property type="entry name" value="cNMP-bd_CS"/>
</dbReference>
<dbReference type="InterPro" id="IPR012318">
    <property type="entry name" value="HTH_CRP"/>
</dbReference>
<keyword evidence="7" id="KW-1185">Reference proteome</keyword>
<name>A4ADE8_9GAMM</name>
<evidence type="ECO:0000256" key="1">
    <source>
        <dbReference type="ARBA" id="ARBA00023015"/>
    </source>
</evidence>
<dbReference type="Gene3D" id="1.10.10.10">
    <property type="entry name" value="Winged helix-like DNA-binding domain superfamily/Winged helix DNA-binding domain"/>
    <property type="match status" value="1"/>
</dbReference>
<dbReference type="PROSITE" id="PS00889">
    <property type="entry name" value="CNMP_BINDING_2"/>
    <property type="match status" value="1"/>
</dbReference>
<reference evidence="6 7" key="1">
    <citation type="journal article" date="2007" name="Proc. Natl. Acad. Sci. U.S.A.">
        <title>Characterization of a marine gammaproteobacterium capable of aerobic anoxygenic photosynthesis.</title>
        <authorList>
            <person name="Fuchs B.M."/>
            <person name="Spring S."/>
            <person name="Teeling H."/>
            <person name="Quast C."/>
            <person name="Wulf J."/>
            <person name="Schattenhofer M."/>
            <person name="Yan S."/>
            <person name="Ferriera S."/>
            <person name="Johnson J."/>
            <person name="Glockner F.O."/>
            <person name="Amann R."/>
        </authorList>
    </citation>
    <scope>NUCLEOTIDE SEQUENCE [LARGE SCALE GENOMIC DNA]</scope>
    <source>
        <strain evidence="6">KT71</strain>
    </source>
</reference>
<dbReference type="InterPro" id="IPR018490">
    <property type="entry name" value="cNMP-bd_dom_sf"/>
</dbReference>
<dbReference type="InterPro" id="IPR036390">
    <property type="entry name" value="WH_DNA-bd_sf"/>
</dbReference>
<dbReference type="InterPro" id="IPR036388">
    <property type="entry name" value="WH-like_DNA-bd_sf"/>
</dbReference>
<evidence type="ECO:0000259" key="4">
    <source>
        <dbReference type="PROSITE" id="PS50042"/>
    </source>
</evidence>
<evidence type="ECO:0000259" key="5">
    <source>
        <dbReference type="PROSITE" id="PS51063"/>
    </source>
</evidence>
<dbReference type="SMART" id="SM00100">
    <property type="entry name" value="cNMP"/>
    <property type="match status" value="1"/>
</dbReference>
<dbReference type="PANTHER" id="PTHR24567:SF74">
    <property type="entry name" value="HTH-TYPE TRANSCRIPTIONAL REGULATOR ARCR"/>
    <property type="match status" value="1"/>
</dbReference>
<dbReference type="InterPro" id="IPR000595">
    <property type="entry name" value="cNMP-bd_dom"/>
</dbReference>
<dbReference type="InterPro" id="IPR050397">
    <property type="entry name" value="Env_Response_Regulators"/>
</dbReference>
<reference evidence="6 7" key="2">
    <citation type="journal article" date="2009" name="PLoS ONE">
        <title>The photosynthetic apparatus and its regulation in the aerobic gammaproteobacterium Congregibacter litoralis gen. nov., sp. nov.</title>
        <authorList>
            <person name="Spring S."/>
            <person name="Lunsdorf H."/>
            <person name="Fuchs B.M."/>
            <person name="Tindall B.J."/>
        </authorList>
    </citation>
    <scope>NUCLEOTIDE SEQUENCE [LARGE SCALE GENOMIC DNA]</scope>
    <source>
        <strain evidence="6">KT71</strain>
    </source>
</reference>
<protein>
    <submittedName>
        <fullName evidence="6">cAMP-binding protein</fullName>
    </submittedName>
</protein>
<proteinExistence type="predicted"/>
<dbReference type="GO" id="GO:0005829">
    <property type="term" value="C:cytosol"/>
    <property type="evidence" value="ECO:0007669"/>
    <property type="project" value="TreeGrafter"/>
</dbReference>
<dbReference type="Pfam" id="PF13545">
    <property type="entry name" value="HTH_Crp_2"/>
    <property type="match status" value="1"/>
</dbReference>
<dbReference type="SUPFAM" id="SSF51206">
    <property type="entry name" value="cAMP-binding domain-like"/>
    <property type="match status" value="1"/>
</dbReference>
<organism evidence="6 7">
    <name type="scientific">Congregibacter litoralis KT71</name>
    <dbReference type="NCBI Taxonomy" id="314285"/>
    <lineage>
        <taxon>Bacteria</taxon>
        <taxon>Pseudomonadati</taxon>
        <taxon>Pseudomonadota</taxon>
        <taxon>Gammaproteobacteria</taxon>
        <taxon>Cellvibrionales</taxon>
        <taxon>Halieaceae</taxon>
        <taxon>Congregibacter</taxon>
    </lineage>
</organism>
<sequence>MASAYSMLQKVEIFQGLSDDELAALAASSTSRSFPKNTVVIHENDPADSLFVIEAGKVKVYCSDKNGKEFIMNTQGEGDYFGELALLDDSTRSASVRTVEKCNFCIIYKEDFNRVLEDHPSISRKLIANLASRVRKLTADVKSLALQDVYGRVANVLMDLSEERGDGTLYIGEKLTQQDIADRVGASREMVARILKDLTIGEYIRFEGRHIIINTRLPAKY</sequence>